<dbReference type="PIRSF" id="PIRSF000443">
    <property type="entry name" value="Homoser_Ac_trans"/>
    <property type="match status" value="1"/>
</dbReference>
<dbReference type="InterPro" id="IPR029058">
    <property type="entry name" value="AB_hydrolase_fold"/>
</dbReference>
<dbReference type="PANTHER" id="PTHR32268:SF11">
    <property type="entry name" value="HOMOSERINE O-ACETYLTRANSFERASE"/>
    <property type="match status" value="1"/>
</dbReference>
<keyword evidence="1" id="KW-0808">Transferase</keyword>
<accession>A0A6J6HM23</accession>
<dbReference type="GO" id="GO:0009092">
    <property type="term" value="P:homoserine metabolic process"/>
    <property type="evidence" value="ECO:0007669"/>
    <property type="project" value="TreeGrafter"/>
</dbReference>
<dbReference type="HAMAP" id="MF_00296">
    <property type="entry name" value="MetX_acyltransf"/>
    <property type="match status" value="1"/>
</dbReference>
<dbReference type="Gene3D" id="3.40.50.1820">
    <property type="entry name" value="alpha/beta hydrolase"/>
    <property type="match status" value="1"/>
</dbReference>
<dbReference type="NCBIfam" id="TIGR01392">
    <property type="entry name" value="homoserO_Ac_trn"/>
    <property type="match status" value="1"/>
</dbReference>
<organism evidence="3">
    <name type="scientific">freshwater metagenome</name>
    <dbReference type="NCBI Taxonomy" id="449393"/>
    <lineage>
        <taxon>unclassified sequences</taxon>
        <taxon>metagenomes</taxon>
        <taxon>ecological metagenomes</taxon>
    </lineage>
</organism>
<evidence type="ECO:0000259" key="2">
    <source>
        <dbReference type="Pfam" id="PF00561"/>
    </source>
</evidence>
<gene>
    <name evidence="3" type="ORF">UFOPK1808_01289</name>
</gene>
<evidence type="ECO:0000313" key="3">
    <source>
        <dbReference type="EMBL" id="CAB4609698.1"/>
    </source>
</evidence>
<name>A0A6J6HM23_9ZZZZ</name>
<protein>
    <submittedName>
        <fullName evidence="3">Unannotated protein</fullName>
    </submittedName>
</protein>
<dbReference type="Pfam" id="PF00561">
    <property type="entry name" value="Abhydrolase_1"/>
    <property type="match status" value="1"/>
</dbReference>
<sequence length="395" mass="43208">MPEQYRYNPAPYPVSGGWNTDEPAGHRQFHTFATDRPFSLEGGQSLRNVTIAYETWGTLNADASNAILVCHAWTGDSHVSGPAAKGHASPGWWEGVVGPGHAIDTNKYFVVCSNVLGGCQGSTGPASPHPDDGKPYALRFPVVTIRDMVRAQAHLADALGISNWRAVVGGSMGGMQALEWAITFPTRVRALVAIATCAEASPQQIAWGAIGRRALLMDPAYNNGDYYDAANDGGPWTGLSVARMIAQVTFRTDVKFNEKFGRRLADRNFNSDGIDLFSRFEVEGYLDHHGDRLTRRFDANSYLYIGKAMDLHDVGRGRGGISEALGRIKAPTLTVSIDSDILYPAYQQEKIQSHISNRDQRNRHAVIESVEGHDGFLIEVTAISREISQFLSETN</sequence>
<evidence type="ECO:0000256" key="1">
    <source>
        <dbReference type="ARBA" id="ARBA00022679"/>
    </source>
</evidence>
<dbReference type="PANTHER" id="PTHR32268">
    <property type="entry name" value="HOMOSERINE O-ACETYLTRANSFERASE"/>
    <property type="match status" value="1"/>
</dbReference>
<dbReference type="InterPro" id="IPR008220">
    <property type="entry name" value="HAT_MetX-like"/>
</dbReference>
<dbReference type="EMBL" id="CAEZUL010000188">
    <property type="protein sequence ID" value="CAB4609698.1"/>
    <property type="molecule type" value="Genomic_DNA"/>
</dbReference>
<dbReference type="InterPro" id="IPR000073">
    <property type="entry name" value="AB_hydrolase_1"/>
</dbReference>
<proteinExistence type="inferred from homology"/>
<dbReference type="GO" id="GO:0004414">
    <property type="term" value="F:homoserine O-acetyltransferase activity"/>
    <property type="evidence" value="ECO:0007669"/>
    <property type="project" value="TreeGrafter"/>
</dbReference>
<dbReference type="NCBIfam" id="NF001209">
    <property type="entry name" value="PRK00175.1"/>
    <property type="match status" value="1"/>
</dbReference>
<dbReference type="SUPFAM" id="SSF53474">
    <property type="entry name" value="alpha/beta-Hydrolases"/>
    <property type="match status" value="1"/>
</dbReference>
<feature type="domain" description="AB hydrolase-1" evidence="2">
    <location>
        <begin position="65"/>
        <end position="359"/>
    </location>
</feature>
<dbReference type="GO" id="GO:0009086">
    <property type="term" value="P:methionine biosynthetic process"/>
    <property type="evidence" value="ECO:0007669"/>
    <property type="project" value="TreeGrafter"/>
</dbReference>
<reference evidence="3" key="1">
    <citation type="submission" date="2020-05" db="EMBL/GenBank/DDBJ databases">
        <authorList>
            <person name="Chiriac C."/>
            <person name="Salcher M."/>
            <person name="Ghai R."/>
            <person name="Kavagutti S V."/>
        </authorList>
    </citation>
    <scope>NUCLEOTIDE SEQUENCE</scope>
</reference>
<dbReference type="AlphaFoldDB" id="A0A6J6HM23"/>